<dbReference type="AlphaFoldDB" id="A0A918SXY1"/>
<accession>A0A918SXY1</accession>
<comment type="caution">
    <text evidence="1">The sequence shown here is derived from an EMBL/GenBank/DDBJ whole genome shotgun (WGS) entry which is preliminary data.</text>
</comment>
<dbReference type="Proteomes" id="UP000646426">
    <property type="component" value="Unassembled WGS sequence"/>
</dbReference>
<protein>
    <submittedName>
        <fullName evidence="1">Uncharacterized protein</fullName>
    </submittedName>
</protein>
<dbReference type="EMBL" id="BMYD01000001">
    <property type="protein sequence ID" value="GHA72646.1"/>
    <property type="molecule type" value="Genomic_DNA"/>
</dbReference>
<keyword evidence="2" id="KW-1185">Reference proteome</keyword>
<reference evidence="1" key="1">
    <citation type="journal article" date="2014" name="Int. J. Syst. Evol. Microbiol.">
        <title>Complete genome sequence of Corynebacterium casei LMG S-19264T (=DSM 44701T), isolated from a smear-ripened cheese.</title>
        <authorList>
            <consortium name="US DOE Joint Genome Institute (JGI-PGF)"/>
            <person name="Walter F."/>
            <person name="Albersmeier A."/>
            <person name="Kalinowski J."/>
            <person name="Ruckert C."/>
        </authorList>
    </citation>
    <scope>NUCLEOTIDE SEQUENCE</scope>
    <source>
        <strain evidence="1">KCTC 23077</strain>
    </source>
</reference>
<evidence type="ECO:0000313" key="1">
    <source>
        <dbReference type="EMBL" id="GHA72646.1"/>
    </source>
</evidence>
<evidence type="ECO:0000313" key="2">
    <source>
        <dbReference type="Proteomes" id="UP000646426"/>
    </source>
</evidence>
<gene>
    <name evidence="1" type="ORF">GCM10007067_06470</name>
</gene>
<organism evidence="1 2">
    <name type="scientific">Cognatilysobacter bugurensis</name>
    <dbReference type="NCBI Taxonomy" id="543356"/>
    <lineage>
        <taxon>Bacteria</taxon>
        <taxon>Pseudomonadati</taxon>
        <taxon>Pseudomonadota</taxon>
        <taxon>Gammaproteobacteria</taxon>
        <taxon>Lysobacterales</taxon>
        <taxon>Lysobacteraceae</taxon>
        <taxon>Cognatilysobacter</taxon>
    </lineage>
</organism>
<sequence>MLMGWRRLARRRYGTHVEHGLSSGRDRRYRRVHMKMSGWAEGFDMAPPALRNDQRDHYARRRNDRDVCASNRLPGATRFQTVDLQIGQAGVRTTQRGSTPQAPVDRVTPMGTAVVVRPQGGHCIRSYGSAQQLDAVAAHRGPTGAQYRHSAACARRPSRILNARWVRWTGHVAPRHGRPHPDNAGPGIAPMLRPLRRVRPFPSEIQT</sequence>
<proteinExistence type="predicted"/>
<name>A0A918SXY1_9GAMM</name>
<reference evidence="1" key="2">
    <citation type="submission" date="2020-09" db="EMBL/GenBank/DDBJ databases">
        <authorList>
            <person name="Sun Q."/>
            <person name="Kim S."/>
        </authorList>
    </citation>
    <scope>NUCLEOTIDE SEQUENCE</scope>
    <source>
        <strain evidence="1">KCTC 23077</strain>
    </source>
</reference>